<accession>A0AAW6KI32</accession>
<sequence length="87" mass="9824">MNPFIFVVKARAFTTEKSKYNSILPMIIFCSFARSLYFSICSSVENFREKLADIKGIPHFTNEATEEILAGYKSDGIHAKIINSALK</sequence>
<evidence type="ECO:0000313" key="1">
    <source>
        <dbReference type="EMBL" id="MDE1454398.1"/>
    </source>
</evidence>
<name>A0AAW6KI32_9BACI</name>
<dbReference type="EMBL" id="JARAFO010000120">
    <property type="protein sequence ID" value="MDE1454398.1"/>
    <property type="molecule type" value="Genomic_DNA"/>
</dbReference>
<organism evidence="1 2">
    <name type="scientific">Bacillus paralicheniformis</name>
    <dbReference type="NCBI Taxonomy" id="1648923"/>
    <lineage>
        <taxon>Bacteria</taxon>
        <taxon>Bacillati</taxon>
        <taxon>Bacillota</taxon>
        <taxon>Bacilli</taxon>
        <taxon>Bacillales</taxon>
        <taxon>Bacillaceae</taxon>
        <taxon>Bacillus</taxon>
    </lineage>
</organism>
<gene>
    <name evidence="1" type="ORF">PVN32_19770</name>
</gene>
<comment type="caution">
    <text evidence="1">The sequence shown here is derived from an EMBL/GenBank/DDBJ whole genome shotgun (WGS) entry which is preliminary data.</text>
</comment>
<dbReference type="RefSeq" id="WP_142393721.1">
    <property type="nucleotide sequence ID" value="NZ_CAOJBV010000016.1"/>
</dbReference>
<protein>
    <submittedName>
        <fullName evidence="1">Uncharacterized protein</fullName>
    </submittedName>
</protein>
<reference evidence="1" key="1">
    <citation type="submission" date="2022-12" db="EMBL/GenBank/DDBJ databases">
        <title>Draft Genome Sequences of Bacillus licheniformis and Bacillus paralicheniformis strains isolated from Irish skim milk powders.</title>
        <authorList>
            <person name="Lourenco A."/>
            <person name="Li F."/>
            <person name="Geraldine D."/>
            <person name="Tobin J.T."/>
            <person name="Butler F."/>
            <person name="Jordan K."/>
            <person name="Obrien T."/>
        </authorList>
    </citation>
    <scope>NUCLEOTIDE SEQUENCE</scope>
    <source>
        <strain evidence="1">3370</strain>
    </source>
</reference>
<evidence type="ECO:0000313" key="2">
    <source>
        <dbReference type="Proteomes" id="UP001216709"/>
    </source>
</evidence>
<dbReference type="AlphaFoldDB" id="A0AAW6KI32"/>
<proteinExistence type="predicted"/>
<dbReference type="Proteomes" id="UP001216709">
    <property type="component" value="Unassembled WGS sequence"/>
</dbReference>